<gene>
    <name evidence="4" type="ORF">DFP94_1084</name>
</gene>
<evidence type="ECO:0000256" key="1">
    <source>
        <dbReference type="ARBA" id="ARBA00023125"/>
    </source>
</evidence>
<keyword evidence="1 2" id="KW-0238">DNA-binding</keyword>
<proteinExistence type="predicted"/>
<dbReference type="AlphaFoldDB" id="A0A369BAQ5"/>
<dbReference type="PROSITE" id="PS50977">
    <property type="entry name" value="HTH_TETR_2"/>
    <property type="match status" value="1"/>
</dbReference>
<dbReference type="PANTHER" id="PTHR30055:SF226">
    <property type="entry name" value="HTH-TYPE TRANSCRIPTIONAL REGULATOR PKSA"/>
    <property type="match status" value="1"/>
</dbReference>
<dbReference type="SUPFAM" id="SSF46689">
    <property type="entry name" value="Homeodomain-like"/>
    <property type="match status" value="1"/>
</dbReference>
<evidence type="ECO:0000313" key="5">
    <source>
        <dbReference type="Proteomes" id="UP000253090"/>
    </source>
</evidence>
<evidence type="ECO:0000313" key="4">
    <source>
        <dbReference type="EMBL" id="RCX17646.1"/>
    </source>
</evidence>
<accession>A0A369BAQ5</accession>
<dbReference type="GO" id="GO:0003700">
    <property type="term" value="F:DNA-binding transcription factor activity"/>
    <property type="evidence" value="ECO:0007669"/>
    <property type="project" value="TreeGrafter"/>
</dbReference>
<feature type="DNA-binding region" description="H-T-H motif" evidence="2">
    <location>
        <begin position="51"/>
        <end position="70"/>
    </location>
</feature>
<dbReference type="PRINTS" id="PR00455">
    <property type="entry name" value="HTHTETR"/>
</dbReference>
<comment type="caution">
    <text evidence="4">The sequence shown here is derived from an EMBL/GenBank/DDBJ whole genome shotgun (WGS) entry which is preliminary data.</text>
</comment>
<feature type="domain" description="HTH tetR-type" evidence="3">
    <location>
        <begin position="28"/>
        <end position="88"/>
    </location>
</feature>
<evidence type="ECO:0000256" key="2">
    <source>
        <dbReference type="PROSITE-ProRule" id="PRU00335"/>
    </source>
</evidence>
<evidence type="ECO:0000259" key="3">
    <source>
        <dbReference type="PROSITE" id="PS50977"/>
    </source>
</evidence>
<keyword evidence="5" id="KW-1185">Reference proteome</keyword>
<dbReference type="EMBL" id="QPJW01000008">
    <property type="protein sequence ID" value="RCX17646.1"/>
    <property type="molecule type" value="Genomic_DNA"/>
</dbReference>
<dbReference type="InterPro" id="IPR050109">
    <property type="entry name" value="HTH-type_TetR-like_transc_reg"/>
</dbReference>
<organism evidence="4 5">
    <name type="scientific">Fontibacillus phaseoli</name>
    <dbReference type="NCBI Taxonomy" id="1416533"/>
    <lineage>
        <taxon>Bacteria</taxon>
        <taxon>Bacillati</taxon>
        <taxon>Bacillota</taxon>
        <taxon>Bacilli</taxon>
        <taxon>Bacillales</taxon>
        <taxon>Paenibacillaceae</taxon>
        <taxon>Fontibacillus</taxon>
    </lineage>
</organism>
<dbReference type="InterPro" id="IPR009057">
    <property type="entry name" value="Homeodomain-like_sf"/>
</dbReference>
<dbReference type="Pfam" id="PF00440">
    <property type="entry name" value="TetR_N"/>
    <property type="match status" value="1"/>
</dbReference>
<dbReference type="GO" id="GO:0000976">
    <property type="term" value="F:transcription cis-regulatory region binding"/>
    <property type="evidence" value="ECO:0007669"/>
    <property type="project" value="TreeGrafter"/>
</dbReference>
<protein>
    <submittedName>
        <fullName evidence="4">TetR family transcriptional regulator</fullName>
    </submittedName>
</protein>
<reference evidence="4 5" key="1">
    <citation type="submission" date="2018-07" db="EMBL/GenBank/DDBJ databases">
        <title>Genomic Encyclopedia of Type Strains, Phase III (KMG-III): the genomes of soil and plant-associated and newly described type strains.</title>
        <authorList>
            <person name="Whitman W."/>
        </authorList>
    </citation>
    <scope>NUCLEOTIDE SEQUENCE [LARGE SCALE GENOMIC DNA]</scope>
    <source>
        <strain evidence="4 5">CECT 8333</strain>
    </source>
</reference>
<dbReference type="Proteomes" id="UP000253090">
    <property type="component" value="Unassembled WGS sequence"/>
</dbReference>
<name>A0A369BAQ5_9BACL</name>
<dbReference type="PANTHER" id="PTHR30055">
    <property type="entry name" value="HTH-TYPE TRANSCRIPTIONAL REGULATOR RUTR"/>
    <property type="match status" value="1"/>
</dbReference>
<dbReference type="InterPro" id="IPR001647">
    <property type="entry name" value="HTH_TetR"/>
</dbReference>
<sequence length="229" mass="26621">MVIIMSVTTDRHYAYSTEGELIMHQTKQVSAEKLLRAAIDLISEKGYNGVTTQEIATAAGLSEKTLFRHFGSKQNLLESALERFQYAEEMQILFSEKLVWELESDLLSISKKYHEIMNRDRKLIQIAIKDEVHIPGFKERRLQHPRQLLSFLTEYFNKMDEKEKIVCSNPTMQAFTFMMAQYGAFINDLDAGNNYPGIRLDQFIQENVNIFVRSLTLPKVQCEKELQKK</sequence>
<dbReference type="Gene3D" id="1.10.357.10">
    <property type="entry name" value="Tetracycline Repressor, domain 2"/>
    <property type="match status" value="1"/>
</dbReference>